<protein>
    <submittedName>
        <fullName evidence="2">Peptidase S24</fullName>
    </submittedName>
</protein>
<dbReference type="InterPro" id="IPR039418">
    <property type="entry name" value="LexA-like"/>
</dbReference>
<proteinExistence type="predicted"/>
<gene>
    <name evidence="2" type="ORF">IAC68_06445</name>
</gene>
<evidence type="ECO:0000259" key="1">
    <source>
        <dbReference type="Pfam" id="PF00717"/>
    </source>
</evidence>
<reference evidence="2" key="1">
    <citation type="submission" date="2020-10" db="EMBL/GenBank/DDBJ databases">
        <authorList>
            <person name="Gilroy R."/>
        </authorList>
    </citation>
    <scope>NUCLEOTIDE SEQUENCE</scope>
    <source>
        <strain evidence="2">15467</strain>
    </source>
</reference>
<dbReference type="Gene3D" id="2.10.109.10">
    <property type="entry name" value="Umud Fragment, subunit A"/>
    <property type="match status" value="1"/>
</dbReference>
<dbReference type="InterPro" id="IPR050077">
    <property type="entry name" value="LexA_repressor"/>
</dbReference>
<dbReference type="PANTHER" id="PTHR33516">
    <property type="entry name" value="LEXA REPRESSOR"/>
    <property type="match status" value="1"/>
</dbReference>
<accession>A0A9D9DKV1</accession>
<dbReference type="CDD" id="cd06529">
    <property type="entry name" value="S24_LexA-like"/>
    <property type="match status" value="1"/>
</dbReference>
<reference evidence="2" key="2">
    <citation type="journal article" date="2021" name="PeerJ">
        <title>Extensive microbial diversity within the chicken gut microbiome revealed by metagenomics and culture.</title>
        <authorList>
            <person name="Gilroy R."/>
            <person name="Ravi A."/>
            <person name="Getino M."/>
            <person name="Pursley I."/>
            <person name="Horton D.L."/>
            <person name="Alikhan N.F."/>
            <person name="Baker D."/>
            <person name="Gharbi K."/>
            <person name="Hall N."/>
            <person name="Watson M."/>
            <person name="Adriaenssens E.M."/>
            <person name="Foster-Nyarko E."/>
            <person name="Jarju S."/>
            <person name="Secka A."/>
            <person name="Antonio M."/>
            <person name="Oren A."/>
            <person name="Chaudhuri R.R."/>
            <person name="La Ragione R."/>
            <person name="Hildebrand F."/>
            <person name="Pallen M.J."/>
        </authorList>
    </citation>
    <scope>NUCLEOTIDE SEQUENCE</scope>
    <source>
        <strain evidence="2">15467</strain>
    </source>
</reference>
<dbReference type="Pfam" id="PF00717">
    <property type="entry name" value="Peptidase_S24"/>
    <property type="match status" value="1"/>
</dbReference>
<dbReference type="SUPFAM" id="SSF51306">
    <property type="entry name" value="LexA/Signal peptidase"/>
    <property type="match status" value="1"/>
</dbReference>
<organism evidence="2 3">
    <name type="scientific">Candidatus Egerieousia excrementavium</name>
    <dbReference type="NCBI Taxonomy" id="2840778"/>
    <lineage>
        <taxon>Bacteria</taxon>
        <taxon>Pseudomonadati</taxon>
        <taxon>Bacteroidota</taxon>
        <taxon>Bacteroidia</taxon>
        <taxon>Bacteroidales</taxon>
        <taxon>Candidatus Egerieousia</taxon>
    </lineage>
</organism>
<dbReference type="AlphaFoldDB" id="A0A9D9DKV1"/>
<dbReference type="InterPro" id="IPR036286">
    <property type="entry name" value="LexA/Signal_pep-like_sf"/>
</dbReference>
<dbReference type="PANTHER" id="PTHR33516:SF2">
    <property type="entry name" value="LEXA REPRESSOR-RELATED"/>
    <property type="match status" value="1"/>
</dbReference>
<feature type="domain" description="Peptidase S24/S26A/S26B/S26C" evidence="1">
    <location>
        <begin position="10"/>
        <end position="92"/>
    </location>
</feature>
<sequence>MFIDTDSISGASIDLNRELVLHPAATFYARVKGNAMADMGFEEGDILIIDRALELSDGCMAVCYVDNEFVLRRVAAGGGRVWLVAADGSRRELDPGNDTDTLWGVVAYCIKDVRHSRLQ</sequence>
<name>A0A9D9DKV1_9BACT</name>
<dbReference type="EMBL" id="JADINB010000138">
    <property type="protein sequence ID" value="MBO8429549.1"/>
    <property type="molecule type" value="Genomic_DNA"/>
</dbReference>
<dbReference type="InterPro" id="IPR015927">
    <property type="entry name" value="Peptidase_S24_S26A/B/C"/>
</dbReference>
<evidence type="ECO:0000313" key="2">
    <source>
        <dbReference type="EMBL" id="MBO8429549.1"/>
    </source>
</evidence>
<dbReference type="Proteomes" id="UP000823635">
    <property type="component" value="Unassembled WGS sequence"/>
</dbReference>
<evidence type="ECO:0000313" key="3">
    <source>
        <dbReference type="Proteomes" id="UP000823635"/>
    </source>
</evidence>
<comment type="caution">
    <text evidence="2">The sequence shown here is derived from an EMBL/GenBank/DDBJ whole genome shotgun (WGS) entry which is preliminary data.</text>
</comment>